<proteinExistence type="predicted"/>
<gene>
    <name evidence="1" type="ORF">PSP31121_05314</name>
</gene>
<reference evidence="1 2" key="1">
    <citation type="submission" date="2019-08" db="EMBL/GenBank/DDBJ databases">
        <authorList>
            <person name="Peeters C."/>
        </authorList>
    </citation>
    <scope>NUCLEOTIDE SEQUENCE [LARGE SCALE GENOMIC DNA]</scope>
    <source>
        <strain evidence="1 2">LMG 31121</strain>
    </source>
</reference>
<protein>
    <submittedName>
        <fullName evidence="1">Uncharacterized protein</fullName>
    </submittedName>
</protein>
<evidence type="ECO:0000313" key="2">
    <source>
        <dbReference type="Proteomes" id="UP000335538"/>
    </source>
</evidence>
<accession>A0A5E5BKM4</accession>
<evidence type="ECO:0000313" key="1">
    <source>
        <dbReference type="EMBL" id="VVE85585.1"/>
    </source>
</evidence>
<organism evidence="1 2">
    <name type="scientific">Pandoraea sputorum</name>
    <dbReference type="NCBI Taxonomy" id="93222"/>
    <lineage>
        <taxon>Bacteria</taxon>
        <taxon>Pseudomonadati</taxon>
        <taxon>Pseudomonadota</taxon>
        <taxon>Betaproteobacteria</taxon>
        <taxon>Burkholderiales</taxon>
        <taxon>Burkholderiaceae</taxon>
        <taxon>Pandoraea</taxon>
    </lineage>
</organism>
<dbReference type="AlphaFoldDB" id="A0A5E5BKM4"/>
<sequence>MCFSTSPKHGGLPPVVPNLARHAPQVLEGFPVASQYRMQILVLDEAAPKIAAMPEYDRA</sequence>
<dbReference type="Proteomes" id="UP000335538">
    <property type="component" value="Unassembled WGS sequence"/>
</dbReference>
<dbReference type="EMBL" id="CABPSR010000029">
    <property type="protein sequence ID" value="VVE85585.1"/>
    <property type="molecule type" value="Genomic_DNA"/>
</dbReference>
<name>A0A5E5BKM4_9BURK</name>